<protein>
    <submittedName>
        <fullName evidence="1">Uncharacterized protein</fullName>
    </submittedName>
</protein>
<dbReference type="EMBL" id="JBBMEK010000182">
    <property type="protein sequence ID" value="MEQ2365949.1"/>
    <property type="molecule type" value="Genomic_DNA"/>
</dbReference>
<gene>
    <name evidence="1" type="ORF">WMO25_12795</name>
</gene>
<evidence type="ECO:0000313" key="1">
    <source>
        <dbReference type="EMBL" id="MEQ2365949.1"/>
    </source>
</evidence>
<dbReference type="Proteomes" id="UP001469749">
    <property type="component" value="Unassembled WGS sequence"/>
</dbReference>
<proteinExistence type="predicted"/>
<organism evidence="1 2">
    <name type="scientific">Coprococcus intestinihominis</name>
    <dbReference type="NCBI Taxonomy" id="3133154"/>
    <lineage>
        <taxon>Bacteria</taxon>
        <taxon>Bacillati</taxon>
        <taxon>Bacillota</taxon>
        <taxon>Clostridia</taxon>
        <taxon>Lachnospirales</taxon>
        <taxon>Lachnospiraceae</taxon>
        <taxon>Coprococcus</taxon>
    </lineage>
</organism>
<keyword evidence="2" id="KW-1185">Reference proteome</keyword>
<evidence type="ECO:0000313" key="2">
    <source>
        <dbReference type="Proteomes" id="UP001469749"/>
    </source>
</evidence>
<accession>A0ABV1B694</accession>
<dbReference type="RefSeq" id="WP_270222896.1">
    <property type="nucleotide sequence ID" value="NZ_JBBMEK010000182.1"/>
</dbReference>
<comment type="caution">
    <text evidence="1">The sequence shown here is derived from an EMBL/GenBank/DDBJ whole genome shotgun (WGS) entry which is preliminary data.</text>
</comment>
<sequence length="49" mass="6171">MNEREKEDQEQLEYLREWKAKRSGRAKEESAIKRIYKKGRKLWTEKFLR</sequence>
<name>A0ABV1B694_9FIRM</name>
<reference evidence="1 2" key="1">
    <citation type="submission" date="2024-03" db="EMBL/GenBank/DDBJ databases">
        <title>Human intestinal bacterial collection.</title>
        <authorList>
            <person name="Pauvert C."/>
            <person name="Hitch T.C.A."/>
            <person name="Clavel T."/>
        </authorList>
    </citation>
    <scope>NUCLEOTIDE SEQUENCE [LARGE SCALE GENOMIC DNA]</scope>
    <source>
        <strain evidence="1 2">CLA-AA-H190</strain>
    </source>
</reference>